<keyword evidence="6 7" id="KW-0472">Membrane</keyword>
<feature type="domain" description="ABC transmembrane type-1" evidence="8">
    <location>
        <begin position="63"/>
        <end position="254"/>
    </location>
</feature>
<dbReference type="EMBL" id="CP042305">
    <property type="protein sequence ID" value="QDZ16096.1"/>
    <property type="molecule type" value="Genomic_DNA"/>
</dbReference>
<protein>
    <submittedName>
        <fullName evidence="9">Carbohydrate ABC transporter permease</fullName>
    </submittedName>
</protein>
<evidence type="ECO:0000256" key="6">
    <source>
        <dbReference type="ARBA" id="ARBA00023136"/>
    </source>
</evidence>
<dbReference type="InterPro" id="IPR035906">
    <property type="entry name" value="MetI-like_sf"/>
</dbReference>
<evidence type="ECO:0000259" key="8">
    <source>
        <dbReference type="PROSITE" id="PS50928"/>
    </source>
</evidence>
<keyword evidence="5 7" id="KW-1133">Transmembrane helix</keyword>
<feature type="transmembrane region" description="Helical" evidence="7">
    <location>
        <begin position="131"/>
        <end position="150"/>
    </location>
</feature>
<feature type="transmembrane region" description="Helical" evidence="7">
    <location>
        <begin position="231"/>
        <end position="253"/>
    </location>
</feature>
<gene>
    <name evidence="9" type="ORF">FPZ11_16190</name>
</gene>
<feature type="transmembrane region" description="Helical" evidence="7">
    <location>
        <begin position="94"/>
        <end position="119"/>
    </location>
</feature>
<evidence type="ECO:0000256" key="5">
    <source>
        <dbReference type="ARBA" id="ARBA00022989"/>
    </source>
</evidence>
<dbReference type="SUPFAM" id="SSF161098">
    <property type="entry name" value="MetI-like"/>
    <property type="match status" value="1"/>
</dbReference>
<evidence type="ECO:0000256" key="4">
    <source>
        <dbReference type="ARBA" id="ARBA00022692"/>
    </source>
</evidence>
<accession>A0A5B8M6W1</accession>
<evidence type="ECO:0000256" key="3">
    <source>
        <dbReference type="ARBA" id="ARBA00022475"/>
    </source>
</evidence>
<dbReference type="InterPro" id="IPR000515">
    <property type="entry name" value="MetI-like"/>
</dbReference>
<feature type="transmembrane region" description="Helical" evidence="7">
    <location>
        <begin position="58"/>
        <end position="82"/>
    </location>
</feature>
<dbReference type="Gene3D" id="1.10.3720.10">
    <property type="entry name" value="MetI-like"/>
    <property type="match status" value="1"/>
</dbReference>
<keyword evidence="4 7" id="KW-0812">Transmembrane</keyword>
<dbReference type="GO" id="GO:0055085">
    <property type="term" value="P:transmembrane transport"/>
    <property type="evidence" value="ECO:0007669"/>
    <property type="project" value="InterPro"/>
</dbReference>
<dbReference type="GO" id="GO:0005886">
    <property type="term" value="C:plasma membrane"/>
    <property type="evidence" value="ECO:0007669"/>
    <property type="project" value="UniProtKB-SubCell"/>
</dbReference>
<feature type="transmembrane region" description="Helical" evidence="7">
    <location>
        <begin position="188"/>
        <end position="211"/>
    </location>
</feature>
<organism evidence="9 10">
    <name type="scientific">Humibacter ginsenosidimutans</name>
    <dbReference type="NCBI Taxonomy" id="2599293"/>
    <lineage>
        <taxon>Bacteria</taxon>
        <taxon>Bacillati</taxon>
        <taxon>Actinomycetota</taxon>
        <taxon>Actinomycetes</taxon>
        <taxon>Micrococcales</taxon>
        <taxon>Microbacteriaceae</taxon>
        <taxon>Humibacter</taxon>
    </lineage>
</organism>
<sequence length="268" mass="28411">MKHLPSRIVTTVLLLAYAVPLLYLVLTSLKNNQDVVAHSASLIFVPSLQGYVSAFQQGILGAGLSTILIAGMTTVVCLVIGLPTAYGLARSRSILIPIGLSILIILQMIPQTATLIPLYQVLGSWGMLGSYLGLIVADAAMLLPFTIILLRPFFASVPLELEEAAAMDGATKLGTFARIVLPVVRNGVMTVGTLLFIMTGGEFIYAVSFLSNPQQYPLSATVAQQISQYGVDWPALMAIAVLASIPTLIVFAVGQRTLVRGLSLGAVK</sequence>
<keyword evidence="3" id="KW-1003">Cell membrane</keyword>
<keyword evidence="10" id="KW-1185">Reference proteome</keyword>
<dbReference type="AlphaFoldDB" id="A0A5B8M6W1"/>
<dbReference type="CDD" id="cd06261">
    <property type="entry name" value="TM_PBP2"/>
    <property type="match status" value="1"/>
</dbReference>
<evidence type="ECO:0000256" key="2">
    <source>
        <dbReference type="ARBA" id="ARBA00022448"/>
    </source>
</evidence>
<dbReference type="PANTHER" id="PTHR32243:SF18">
    <property type="entry name" value="INNER MEMBRANE ABC TRANSPORTER PERMEASE PROTEIN YCJP"/>
    <property type="match status" value="1"/>
</dbReference>
<feature type="transmembrane region" description="Helical" evidence="7">
    <location>
        <begin position="6"/>
        <end position="26"/>
    </location>
</feature>
<evidence type="ECO:0000313" key="9">
    <source>
        <dbReference type="EMBL" id="QDZ16096.1"/>
    </source>
</evidence>
<dbReference type="RefSeq" id="WP_146322100.1">
    <property type="nucleotide sequence ID" value="NZ_CP042305.1"/>
</dbReference>
<proteinExistence type="inferred from homology"/>
<reference evidence="9 10" key="1">
    <citation type="submission" date="2019-07" db="EMBL/GenBank/DDBJ databases">
        <title>Full genome sequence of Humibacter sp. WJ7-1.</title>
        <authorList>
            <person name="Im W.-T."/>
        </authorList>
    </citation>
    <scope>NUCLEOTIDE SEQUENCE [LARGE SCALE GENOMIC DNA]</scope>
    <source>
        <strain evidence="9 10">WJ7-1</strain>
    </source>
</reference>
<dbReference type="KEGG" id="huw:FPZ11_16190"/>
<keyword evidence="2 7" id="KW-0813">Transport</keyword>
<evidence type="ECO:0000256" key="7">
    <source>
        <dbReference type="RuleBase" id="RU363032"/>
    </source>
</evidence>
<dbReference type="PANTHER" id="PTHR32243">
    <property type="entry name" value="MALTOSE TRANSPORT SYSTEM PERMEASE-RELATED"/>
    <property type="match status" value="1"/>
</dbReference>
<comment type="subcellular location">
    <subcellularLocation>
        <location evidence="1 7">Cell membrane</location>
        <topology evidence="1 7">Multi-pass membrane protein</topology>
    </subcellularLocation>
</comment>
<evidence type="ECO:0000256" key="1">
    <source>
        <dbReference type="ARBA" id="ARBA00004651"/>
    </source>
</evidence>
<dbReference type="Pfam" id="PF00528">
    <property type="entry name" value="BPD_transp_1"/>
    <property type="match status" value="1"/>
</dbReference>
<dbReference type="InterPro" id="IPR050901">
    <property type="entry name" value="BP-dep_ABC_trans_perm"/>
</dbReference>
<dbReference type="Proteomes" id="UP000320216">
    <property type="component" value="Chromosome"/>
</dbReference>
<name>A0A5B8M6W1_9MICO</name>
<dbReference type="OrthoDB" id="3569827at2"/>
<evidence type="ECO:0000313" key="10">
    <source>
        <dbReference type="Proteomes" id="UP000320216"/>
    </source>
</evidence>
<comment type="similarity">
    <text evidence="7">Belongs to the binding-protein-dependent transport system permease family.</text>
</comment>
<dbReference type="PROSITE" id="PS50928">
    <property type="entry name" value="ABC_TM1"/>
    <property type="match status" value="1"/>
</dbReference>